<feature type="compositionally biased region" description="Basic residues" evidence="14">
    <location>
        <begin position="52"/>
        <end position="64"/>
    </location>
</feature>
<keyword evidence="6" id="KW-0808">Transferase</keyword>
<keyword evidence="9" id="KW-0573">Peptidoglycan synthesis</keyword>
<keyword evidence="15" id="KW-0812">Transmembrane</keyword>
<sequence>MANTSASSGGRPTGRRLADVARSSSKGTSRAGKSGRDTRRRPAMSTSAKSRGTAKGHPAGRRRLINYPRAGKGPIMRWLPGWRFLLGSFFLLIAALATTFIVAYSVIDVPEPSEFAQAQSTTVYYADGVTPMGTFAEVDRTIIDTSTLPDYVGNAVVASEDRTFWTNSGVDPKGILRALWNNLSGGGRQGASTLTQQYIKNYYVDTTSSYLGKFQQAIMAIKIDRELPKEQILDSYLNTVYFGRGAYGIEAASQAFFGHPASELTVAESALLAGILPAPSAWDPAVDPEQAAARFERVLDLMLEDGRITQAERDAAVMPETIADNNEQVYGGPNGYLLQLARAELQADAGLTAEQIDTGGYTIVTTINKTDQDAAVAAVNNLPEGHSENLRVALVSIDSATGGIRALYGGSDYLTNQVNAATDAIAQAGSTFKPFALVAALENGATLANGYSGASPMEIDGNTFRNYGDVSYPWSDLVKMTAYSINTSYVQLNYDLGAQVTNEVAVRAGYPKDTYGLDAYAQNVLGSAAPRTIDIATAYATFSAQGVRHDTHIVASVTNSAGSVAYQPSTDGERVFDTGVMADATYAMQQVVQYGSGTTALELGRPVAAKTGSSSDNKSAQFVGYTPQITTAVTLYQTGADGSEESITPWGEYEEITGSTYPADIFTEYMATALADLPVVGFPDRTAGSYKRGGLFGTPQPEATLTPTPAEEPIPVQTAEVPAEPEQTAPPTQPVGPPPAPEPTQQVPTQPSDEGSEAPTRGPGG</sequence>
<keyword evidence="4" id="KW-0645">Protease</keyword>
<evidence type="ECO:0000256" key="13">
    <source>
        <dbReference type="ARBA" id="ARBA00049902"/>
    </source>
</evidence>
<evidence type="ECO:0000256" key="6">
    <source>
        <dbReference type="ARBA" id="ARBA00022679"/>
    </source>
</evidence>
<keyword evidence="19" id="KW-1185">Reference proteome</keyword>
<evidence type="ECO:0000256" key="1">
    <source>
        <dbReference type="ARBA" id="ARBA00007090"/>
    </source>
</evidence>
<dbReference type="Gene3D" id="1.10.3810.10">
    <property type="entry name" value="Biosynthetic peptidoglycan transglycosylase-like"/>
    <property type="match status" value="1"/>
</dbReference>
<dbReference type="GO" id="GO:0009002">
    <property type="term" value="F:serine-type D-Ala-D-Ala carboxypeptidase activity"/>
    <property type="evidence" value="ECO:0007669"/>
    <property type="project" value="UniProtKB-EC"/>
</dbReference>
<evidence type="ECO:0000313" key="18">
    <source>
        <dbReference type="EMBL" id="QPL05396.1"/>
    </source>
</evidence>
<proteinExistence type="inferred from homology"/>
<accession>A0A7T0LL11</accession>
<dbReference type="InterPro" id="IPR012338">
    <property type="entry name" value="Beta-lactam/transpept-like"/>
</dbReference>
<keyword evidence="15" id="KW-1133">Transmembrane helix</keyword>
<comment type="similarity">
    <text evidence="2">In the N-terminal section; belongs to the glycosyltransferase 51 family.</text>
</comment>
<dbReference type="SUPFAM" id="SSF56601">
    <property type="entry name" value="beta-lactamase/transpeptidase-like"/>
    <property type="match status" value="1"/>
</dbReference>
<comment type="catalytic activity">
    <reaction evidence="12">
        <text>Preferential cleavage: (Ac)2-L-Lys-D-Ala-|-D-Ala. Also transpeptidation of peptidyl-alanyl moieties that are N-acyl substituents of D-alanine.</text>
        <dbReference type="EC" id="3.4.16.4"/>
    </reaction>
</comment>
<dbReference type="GO" id="GO:0008955">
    <property type="term" value="F:peptidoglycan glycosyltransferase activity"/>
    <property type="evidence" value="ECO:0007669"/>
    <property type="project" value="UniProtKB-EC"/>
</dbReference>
<name>A0A7T0LL11_9ACTO</name>
<dbReference type="Pfam" id="PF00905">
    <property type="entry name" value="Transpeptidase"/>
    <property type="match status" value="1"/>
</dbReference>
<evidence type="ECO:0000256" key="12">
    <source>
        <dbReference type="ARBA" id="ARBA00034000"/>
    </source>
</evidence>
<dbReference type="AlphaFoldDB" id="A0A7T0LL11"/>
<feature type="region of interest" description="Disordered" evidence="14">
    <location>
        <begin position="1"/>
        <end position="65"/>
    </location>
</feature>
<comment type="catalytic activity">
    <reaction evidence="13">
        <text>[GlcNAc-(1-&gt;4)-Mur2Ac(oyl-L-Ala-gamma-D-Glu-L-Lys-D-Ala-D-Ala)](n)-di-trans,octa-cis-undecaprenyl diphosphate + beta-D-GlcNAc-(1-&gt;4)-Mur2Ac(oyl-L-Ala-gamma-D-Glu-L-Lys-D-Ala-D-Ala)-di-trans,octa-cis-undecaprenyl diphosphate = [GlcNAc-(1-&gt;4)-Mur2Ac(oyl-L-Ala-gamma-D-Glu-L-Lys-D-Ala-D-Ala)](n+1)-di-trans,octa-cis-undecaprenyl diphosphate + di-trans,octa-cis-undecaprenyl diphosphate + H(+)</text>
        <dbReference type="Rhea" id="RHEA:23708"/>
        <dbReference type="Rhea" id="RHEA-COMP:9602"/>
        <dbReference type="Rhea" id="RHEA-COMP:9603"/>
        <dbReference type="ChEBI" id="CHEBI:15378"/>
        <dbReference type="ChEBI" id="CHEBI:58405"/>
        <dbReference type="ChEBI" id="CHEBI:60033"/>
        <dbReference type="ChEBI" id="CHEBI:78435"/>
        <dbReference type="EC" id="2.4.99.28"/>
    </reaction>
</comment>
<dbReference type="KEGG" id="arep:ID810_12015"/>
<dbReference type="Gene3D" id="3.40.710.10">
    <property type="entry name" value="DD-peptidase/beta-lactamase superfamily"/>
    <property type="match status" value="1"/>
</dbReference>
<dbReference type="GO" id="GO:0006508">
    <property type="term" value="P:proteolysis"/>
    <property type="evidence" value="ECO:0007669"/>
    <property type="project" value="UniProtKB-KW"/>
</dbReference>
<evidence type="ECO:0000259" key="17">
    <source>
        <dbReference type="Pfam" id="PF00912"/>
    </source>
</evidence>
<evidence type="ECO:0000256" key="10">
    <source>
        <dbReference type="ARBA" id="ARBA00023268"/>
    </source>
</evidence>
<dbReference type="GO" id="GO:0071555">
    <property type="term" value="P:cell wall organization"/>
    <property type="evidence" value="ECO:0007669"/>
    <property type="project" value="UniProtKB-KW"/>
</dbReference>
<evidence type="ECO:0000256" key="9">
    <source>
        <dbReference type="ARBA" id="ARBA00022984"/>
    </source>
</evidence>
<feature type="region of interest" description="Disordered" evidence="14">
    <location>
        <begin position="691"/>
        <end position="765"/>
    </location>
</feature>
<dbReference type="GO" id="GO:0030288">
    <property type="term" value="C:outer membrane-bounded periplasmic space"/>
    <property type="evidence" value="ECO:0007669"/>
    <property type="project" value="TreeGrafter"/>
</dbReference>
<keyword evidence="8" id="KW-0133">Cell shape</keyword>
<dbReference type="GO" id="GO:0009252">
    <property type="term" value="P:peptidoglycan biosynthetic process"/>
    <property type="evidence" value="ECO:0007669"/>
    <property type="project" value="UniProtKB-KW"/>
</dbReference>
<organism evidence="18 19">
    <name type="scientific">Actinomyces respiraculi</name>
    <dbReference type="NCBI Taxonomy" id="2744574"/>
    <lineage>
        <taxon>Bacteria</taxon>
        <taxon>Bacillati</taxon>
        <taxon>Actinomycetota</taxon>
        <taxon>Actinomycetes</taxon>
        <taxon>Actinomycetales</taxon>
        <taxon>Actinomycetaceae</taxon>
        <taxon>Actinomyces</taxon>
    </lineage>
</organism>
<dbReference type="GO" id="GO:0008360">
    <property type="term" value="P:regulation of cell shape"/>
    <property type="evidence" value="ECO:0007669"/>
    <property type="project" value="UniProtKB-KW"/>
</dbReference>
<dbReference type="InterPro" id="IPR050396">
    <property type="entry name" value="Glycosyltr_51/Transpeptidase"/>
</dbReference>
<evidence type="ECO:0000256" key="7">
    <source>
        <dbReference type="ARBA" id="ARBA00022801"/>
    </source>
</evidence>
<dbReference type="PANTHER" id="PTHR32282">
    <property type="entry name" value="BINDING PROTEIN TRANSPEPTIDASE, PUTATIVE-RELATED"/>
    <property type="match status" value="1"/>
</dbReference>
<gene>
    <name evidence="18" type="ORF">ID810_12015</name>
</gene>
<evidence type="ECO:0000256" key="14">
    <source>
        <dbReference type="SAM" id="MobiDB-lite"/>
    </source>
</evidence>
<keyword evidence="7" id="KW-0378">Hydrolase</keyword>
<evidence type="ECO:0000259" key="16">
    <source>
        <dbReference type="Pfam" id="PF00905"/>
    </source>
</evidence>
<keyword evidence="15" id="KW-0472">Membrane</keyword>
<keyword evidence="5" id="KW-0328">Glycosyltransferase</keyword>
<keyword evidence="3" id="KW-0121">Carboxypeptidase</keyword>
<evidence type="ECO:0000256" key="5">
    <source>
        <dbReference type="ARBA" id="ARBA00022676"/>
    </source>
</evidence>
<dbReference type="EMBL" id="CP063989">
    <property type="protein sequence ID" value="QPL05396.1"/>
    <property type="molecule type" value="Genomic_DNA"/>
</dbReference>
<evidence type="ECO:0000256" key="11">
    <source>
        <dbReference type="ARBA" id="ARBA00023316"/>
    </source>
</evidence>
<dbReference type="InterPro" id="IPR023346">
    <property type="entry name" value="Lysozyme-like_dom_sf"/>
</dbReference>
<evidence type="ECO:0000256" key="2">
    <source>
        <dbReference type="ARBA" id="ARBA00007739"/>
    </source>
</evidence>
<dbReference type="InterPro" id="IPR001460">
    <property type="entry name" value="PCN-bd_Tpept"/>
</dbReference>
<evidence type="ECO:0000256" key="3">
    <source>
        <dbReference type="ARBA" id="ARBA00022645"/>
    </source>
</evidence>
<dbReference type="Proteomes" id="UP000594637">
    <property type="component" value="Chromosome"/>
</dbReference>
<dbReference type="Pfam" id="PF00912">
    <property type="entry name" value="Transgly"/>
    <property type="match status" value="1"/>
</dbReference>
<evidence type="ECO:0000256" key="15">
    <source>
        <dbReference type="SAM" id="Phobius"/>
    </source>
</evidence>
<keyword evidence="10" id="KW-0511">Multifunctional enzyme</keyword>
<feature type="compositionally biased region" description="Pro residues" evidence="14">
    <location>
        <begin position="731"/>
        <end position="742"/>
    </location>
</feature>
<dbReference type="GO" id="GO:0008658">
    <property type="term" value="F:penicillin binding"/>
    <property type="evidence" value="ECO:0007669"/>
    <property type="project" value="InterPro"/>
</dbReference>
<evidence type="ECO:0000256" key="4">
    <source>
        <dbReference type="ARBA" id="ARBA00022670"/>
    </source>
</evidence>
<feature type="domain" description="Glycosyl transferase family 51" evidence="17">
    <location>
        <begin position="132"/>
        <end position="302"/>
    </location>
</feature>
<reference evidence="18 19" key="1">
    <citation type="submission" date="2020-11" db="EMBL/GenBank/DDBJ databases">
        <title>Actinomyces sp. ZJ750.</title>
        <authorList>
            <person name="Zhou J."/>
        </authorList>
    </citation>
    <scope>NUCLEOTIDE SEQUENCE [LARGE SCALE GENOMIC DNA]</scope>
    <source>
        <strain evidence="18 19">ZJ750</strain>
    </source>
</reference>
<dbReference type="PANTHER" id="PTHR32282:SF34">
    <property type="entry name" value="PENICILLIN-BINDING PROTEIN 1A"/>
    <property type="match status" value="1"/>
</dbReference>
<dbReference type="InterPro" id="IPR036950">
    <property type="entry name" value="PBP_transglycosylase"/>
</dbReference>
<feature type="domain" description="Penicillin-binding protein transpeptidase" evidence="16">
    <location>
        <begin position="394"/>
        <end position="639"/>
    </location>
</feature>
<dbReference type="SUPFAM" id="SSF53955">
    <property type="entry name" value="Lysozyme-like"/>
    <property type="match status" value="1"/>
</dbReference>
<evidence type="ECO:0000256" key="8">
    <source>
        <dbReference type="ARBA" id="ARBA00022960"/>
    </source>
</evidence>
<dbReference type="InterPro" id="IPR001264">
    <property type="entry name" value="Glyco_trans_51"/>
</dbReference>
<dbReference type="FunFam" id="1.10.3810.10:FF:000001">
    <property type="entry name" value="Penicillin-binding protein 1A"/>
    <property type="match status" value="1"/>
</dbReference>
<feature type="compositionally biased region" description="Polar residues" evidence="14">
    <location>
        <begin position="1"/>
        <end position="10"/>
    </location>
</feature>
<protein>
    <submittedName>
        <fullName evidence="18">Penicillin-binding protein</fullName>
    </submittedName>
</protein>
<feature type="transmembrane region" description="Helical" evidence="15">
    <location>
        <begin position="84"/>
        <end position="107"/>
    </location>
</feature>
<evidence type="ECO:0000313" key="19">
    <source>
        <dbReference type="Proteomes" id="UP000594637"/>
    </source>
</evidence>
<comment type="similarity">
    <text evidence="1">In the C-terminal section; belongs to the transpeptidase family.</text>
</comment>
<keyword evidence="11" id="KW-0961">Cell wall biogenesis/degradation</keyword>